<organism evidence="7 8">
    <name type="scientific">Roseivivax halodurans JCM 10272</name>
    <dbReference type="NCBI Taxonomy" id="1449350"/>
    <lineage>
        <taxon>Bacteria</taxon>
        <taxon>Pseudomonadati</taxon>
        <taxon>Pseudomonadota</taxon>
        <taxon>Alphaproteobacteria</taxon>
        <taxon>Rhodobacterales</taxon>
        <taxon>Roseobacteraceae</taxon>
        <taxon>Roseivivax</taxon>
    </lineage>
</organism>
<keyword evidence="7" id="KW-0645">Protease</keyword>
<dbReference type="Pfam" id="PF01321">
    <property type="entry name" value="Creatinase_N"/>
    <property type="match status" value="1"/>
</dbReference>
<evidence type="ECO:0000256" key="1">
    <source>
        <dbReference type="ARBA" id="ARBA00008766"/>
    </source>
</evidence>
<gene>
    <name evidence="7" type="ORF">OCH239_08320</name>
</gene>
<dbReference type="Gene3D" id="3.90.230.10">
    <property type="entry name" value="Creatinase/methionine aminopeptidase superfamily"/>
    <property type="match status" value="1"/>
</dbReference>
<name>X7EJS8_9RHOB</name>
<evidence type="ECO:0000313" key="7">
    <source>
        <dbReference type="EMBL" id="ETX16155.1"/>
    </source>
</evidence>
<dbReference type="STRING" id="1449350.OCH239_08320"/>
<comment type="similarity">
    <text evidence="1">Belongs to the peptidase M24B family.</text>
</comment>
<dbReference type="eggNOG" id="COG0006">
    <property type="taxonomic scope" value="Bacteria"/>
</dbReference>
<dbReference type="PATRIC" id="fig|1449350.3.peg.711"/>
<dbReference type="Pfam" id="PF16189">
    <property type="entry name" value="Creatinase_N_2"/>
    <property type="match status" value="1"/>
</dbReference>
<keyword evidence="7" id="KW-0031">Aminopeptidase</keyword>
<dbReference type="GO" id="GO:0005737">
    <property type="term" value="C:cytoplasm"/>
    <property type="evidence" value="ECO:0007669"/>
    <property type="project" value="UniProtKB-ARBA"/>
</dbReference>
<evidence type="ECO:0000259" key="5">
    <source>
        <dbReference type="Pfam" id="PF01321"/>
    </source>
</evidence>
<dbReference type="Gene3D" id="3.40.350.10">
    <property type="entry name" value="Creatinase/prolidase N-terminal domain"/>
    <property type="match status" value="2"/>
</dbReference>
<dbReference type="InterPro" id="IPR036005">
    <property type="entry name" value="Creatinase/aminopeptidase-like"/>
</dbReference>
<dbReference type="AlphaFoldDB" id="X7EJS8"/>
<dbReference type="OrthoDB" id="9806388at2"/>
<feature type="domain" description="Creatinase N-terminal" evidence="5">
    <location>
        <begin position="17"/>
        <end position="151"/>
    </location>
</feature>
<evidence type="ECO:0000256" key="3">
    <source>
        <dbReference type="ARBA" id="ARBA00022801"/>
    </source>
</evidence>
<dbReference type="GO" id="GO:0046872">
    <property type="term" value="F:metal ion binding"/>
    <property type="evidence" value="ECO:0007669"/>
    <property type="project" value="UniProtKB-KW"/>
</dbReference>
<sequence>MFQSFAETARPEQGPPRLEALRAEMARDRLDAFLVPRADMYQGEYVASREERLAWLTGFTGSAGYCVVLRDRAALFVDGRYRVQARAQVADVFERVDWPETQVWDWIAGALPEGGRVGVDPWLTSVEGLRKLEAGIGTAEVVRCENLVDRVWDDQPAAPVGPVSAQPLELAGWAHGDKIAGLAAEMGEAQTTVITLPDSIAWLLNIRGTDIPRNPVPHATALLHASGSVTLFIAKEKLADLGDHLGDAVTLAAPGDFTGALSDLPGPVRIDPASCPVAVADILAEAGIAIDEAKDPCLLPKARKSEAEIAGARAAHARDAAAMVRFLAWLDAQAPGSLTEIDVVTRLEAERRATEALLDISFETISGAGPHGAIVHYRVTESTNARVEEGQLLLVDSGGQYRDGTTDITRTVPVGEVGPEERADFTRVLRGMIAISRLRWPKGLAGRDIEAIARAPLWQAGRDYAHGTGHGVGSYLSVHEGPQGLSRRSSVPLEPGMILSNEPGFYREGAYGIRIENLIVVQEAAPLPGGTMDAMLTFETLTYVPIDRRLIVPEMLTAEERDWLNAYHATCHARLETLVEGEVRDWLDAATAPI</sequence>
<dbReference type="InterPro" id="IPR000994">
    <property type="entry name" value="Pept_M24"/>
</dbReference>
<dbReference type="FunFam" id="3.90.230.10:FF:000009">
    <property type="entry name" value="xaa-Pro aminopeptidase 2"/>
    <property type="match status" value="1"/>
</dbReference>
<dbReference type="InterPro" id="IPR032416">
    <property type="entry name" value="Peptidase_M24_C"/>
</dbReference>
<dbReference type="SUPFAM" id="SSF55920">
    <property type="entry name" value="Creatinase/aminopeptidase"/>
    <property type="match status" value="1"/>
</dbReference>
<dbReference type="PANTHER" id="PTHR43763">
    <property type="entry name" value="XAA-PRO AMINOPEPTIDASE 1"/>
    <property type="match status" value="1"/>
</dbReference>
<dbReference type="Pfam" id="PF16188">
    <property type="entry name" value="Peptidase_M24_C"/>
    <property type="match status" value="1"/>
</dbReference>
<dbReference type="InterPro" id="IPR000587">
    <property type="entry name" value="Creatinase_N"/>
</dbReference>
<keyword evidence="8" id="KW-1185">Reference proteome</keyword>
<protein>
    <submittedName>
        <fullName evidence="7">X-Pro aminopeptidase</fullName>
    </submittedName>
</protein>
<dbReference type="RefSeq" id="WP_037258720.1">
    <property type="nucleotide sequence ID" value="NZ_JALZ01000002.1"/>
</dbReference>
<dbReference type="SUPFAM" id="SSF53092">
    <property type="entry name" value="Creatinase/prolidase N-terminal domain"/>
    <property type="match status" value="1"/>
</dbReference>
<dbReference type="PANTHER" id="PTHR43763:SF6">
    <property type="entry name" value="XAA-PRO AMINOPEPTIDASE 1"/>
    <property type="match status" value="1"/>
</dbReference>
<dbReference type="InterPro" id="IPR033740">
    <property type="entry name" value="Pept_M24B"/>
</dbReference>
<evidence type="ECO:0000256" key="2">
    <source>
        <dbReference type="ARBA" id="ARBA00022723"/>
    </source>
</evidence>
<evidence type="ECO:0000259" key="6">
    <source>
        <dbReference type="Pfam" id="PF16188"/>
    </source>
</evidence>
<evidence type="ECO:0000313" key="8">
    <source>
        <dbReference type="Proteomes" id="UP000022447"/>
    </source>
</evidence>
<dbReference type="EMBL" id="JALZ01000002">
    <property type="protein sequence ID" value="ETX16155.1"/>
    <property type="molecule type" value="Genomic_DNA"/>
</dbReference>
<dbReference type="InterPro" id="IPR029149">
    <property type="entry name" value="Creatin/AminoP/Spt16_N"/>
</dbReference>
<comment type="caution">
    <text evidence="7">The sequence shown here is derived from an EMBL/GenBank/DDBJ whole genome shotgun (WGS) entry which is preliminary data.</text>
</comment>
<reference evidence="7 8" key="1">
    <citation type="submission" date="2014-01" db="EMBL/GenBank/DDBJ databases">
        <title>Roseivivax halodurans JCM 10272 Genome Sequencing.</title>
        <authorList>
            <person name="Lai Q."/>
            <person name="Li G."/>
            <person name="Shao Z."/>
        </authorList>
    </citation>
    <scope>NUCLEOTIDE SEQUENCE [LARGE SCALE GENOMIC DNA]</scope>
    <source>
        <strain evidence="7 8">JCM 10272</strain>
    </source>
</reference>
<dbReference type="CDD" id="cd01085">
    <property type="entry name" value="APP"/>
    <property type="match status" value="1"/>
</dbReference>
<keyword evidence="2" id="KW-0479">Metal-binding</keyword>
<accession>X7EJS8</accession>
<proteinExistence type="inferred from homology"/>
<dbReference type="Proteomes" id="UP000022447">
    <property type="component" value="Unassembled WGS sequence"/>
</dbReference>
<evidence type="ECO:0000259" key="4">
    <source>
        <dbReference type="Pfam" id="PF00557"/>
    </source>
</evidence>
<feature type="domain" description="Peptidase M24" evidence="4">
    <location>
        <begin position="312"/>
        <end position="523"/>
    </location>
</feature>
<keyword evidence="3" id="KW-0378">Hydrolase</keyword>
<dbReference type="InterPro" id="IPR050422">
    <property type="entry name" value="X-Pro_aminopeptidase_P"/>
</dbReference>
<dbReference type="Pfam" id="PF00557">
    <property type="entry name" value="Peptidase_M24"/>
    <property type="match status" value="1"/>
</dbReference>
<dbReference type="GO" id="GO:0070006">
    <property type="term" value="F:metalloaminopeptidase activity"/>
    <property type="evidence" value="ECO:0007669"/>
    <property type="project" value="InterPro"/>
</dbReference>
<feature type="domain" description="Peptidase M24 C-terminal" evidence="6">
    <location>
        <begin position="535"/>
        <end position="594"/>
    </location>
</feature>